<feature type="region of interest" description="Disordered" evidence="2">
    <location>
        <begin position="872"/>
        <end position="892"/>
    </location>
</feature>
<organism evidence="3 4">
    <name type="scientific">Entomortierella chlamydospora</name>
    <dbReference type="NCBI Taxonomy" id="101097"/>
    <lineage>
        <taxon>Eukaryota</taxon>
        <taxon>Fungi</taxon>
        <taxon>Fungi incertae sedis</taxon>
        <taxon>Mucoromycota</taxon>
        <taxon>Mortierellomycotina</taxon>
        <taxon>Mortierellomycetes</taxon>
        <taxon>Mortierellales</taxon>
        <taxon>Mortierellaceae</taxon>
        <taxon>Entomortierella</taxon>
    </lineage>
</organism>
<dbReference type="EMBL" id="JAAAID010001854">
    <property type="protein sequence ID" value="KAG0008605.1"/>
    <property type="molecule type" value="Genomic_DNA"/>
</dbReference>
<dbReference type="GO" id="GO:0072659">
    <property type="term" value="P:protein localization to plasma membrane"/>
    <property type="evidence" value="ECO:0007669"/>
    <property type="project" value="InterPro"/>
</dbReference>
<keyword evidence="4" id="KW-1185">Reference proteome</keyword>
<feature type="region of interest" description="Disordered" evidence="2">
    <location>
        <begin position="828"/>
        <end position="849"/>
    </location>
</feature>
<dbReference type="InterPro" id="IPR016024">
    <property type="entry name" value="ARM-type_fold"/>
</dbReference>
<feature type="compositionally biased region" description="Pro residues" evidence="2">
    <location>
        <begin position="33"/>
        <end position="42"/>
    </location>
</feature>
<sequence>MSSSSTTSPATTRARSRSTAGSISGSANGLNPPASPAPPMPSPNATHSSFIPTRYIKHASLINNCYPSKPDEKGPKSSELSYLVFYATSKPAKLTKVGIFIERKVAKDYKKKQLSSVHCSLEIIKALLLASKAHLNIFSKNIVSILDTLLVDISDFDIVRHCQNIFSCFCGAHDGSSLGVDTEFRTIYDRVVSRFAGIATIQDGDNANRYRMIGLRALEAVVSSSALYACDTKAQLNLVLPAILECLIESKNGVNVALNSSDDAASVRRSMSVHNAVHPDNVVTDDDVTEEGIRCLRALFRTANGTNVKLVLGQTFTYLDENSIWWPSTFGVGIIKAIVNSILPHYRYMVVNEIISRIDGVDSTTPDATLRLQKKATLISALNTILVSPITLIGMPVLEVLHSLLVALTKSLSGSANIANHGGSSKLLTLESQIQEELTKSVGGLATHIYYSNQVPHIISHIAGKLSFKLGAFPQPTTIEGVPTLGYRTALLKCLLAVIKTSKDSGRQEASFHAAEISPDLLTPCLGLLLDENVEIRTAFAQALITFLVAEDESSIVNAGSLMASPIPSTSSDLHFRAAAHQALYAYASSSFLTPKDLVAIYGILKALFTHFQDDEFIRVVPMLFSLQDWCLQDQPVEGQGEVDAFTVARKRAVASVIVSYFQMAVSTYSMTEPQQYLENIKTSRQNESQWISIQYGVIEESLERATESTWDAPSEPLSPVLTHPFAREHLVTLLTTVSDRFRAGADRFGLVYTPESSFLSQENNTKEFGSGLFLSTGTLNGAASIIGHKAERSMDSRIRVSRHLEDWALPKIVSHFSNSSSELSTMDELAESTLTRDGSESGGLLTLNDGSSKKIGVDSLKAALVAAHMAADATSETGSSSTGSDTRGTSTQRFYPLSVHAQTLRKQHGASASAGSNLASRPDLADLLNTIKVEGSRNNEAQLSLVVPPYM</sequence>
<dbReference type="Pfam" id="PF21072">
    <property type="entry name" value="EFR3"/>
    <property type="match status" value="1"/>
</dbReference>
<evidence type="ECO:0000313" key="4">
    <source>
        <dbReference type="Proteomes" id="UP000703661"/>
    </source>
</evidence>
<feature type="region of interest" description="Disordered" evidence="2">
    <location>
        <begin position="1"/>
        <end position="46"/>
    </location>
</feature>
<evidence type="ECO:0000256" key="1">
    <source>
        <dbReference type="ARBA" id="ARBA00010216"/>
    </source>
</evidence>
<dbReference type="PANTHER" id="PTHR47766:SF1">
    <property type="entry name" value="PROTEIN EFR3"/>
    <property type="match status" value="1"/>
</dbReference>
<dbReference type="SUPFAM" id="SSF48371">
    <property type="entry name" value="ARM repeat"/>
    <property type="match status" value="1"/>
</dbReference>
<dbReference type="PANTHER" id="PTHR47766">
    <property type="entry name" value="PROTEIN EFR3"/>
    <property type="match status" value="1"/>
</dbReference>
<accession>A0A9P6MNN3</accession>
<reference evidence="3" key="1">
    <citation type="journal article" date="2020" name="Fungal Divers.">
        <title>Resolving the Mortierellaceae phylogeny through synthesis of multi-gene phylogenetics and phylogenomics.</title>
        <authorList>
            <person name="Vandepol N."/>
            <person name="Liber J."/>
            <person name="Desiro A."/>
            <person name="Na H."/>
            <person name="Kennedy M."/>
            <person name="Barry K."/>
            <person name="Grigoriev I.V."/>
            <person name="Miller A.N."/>
            <person name="O'Donnell K."/>
            <person name="Stajich J.E."/>
            <person name="Bonito G."/>
        </authorList>
    </citation>
    <scope>NUCLEOTIDE SEQUENCE</scope>
    <source>
        <strain evidence="3">NRRL 2769</strain>
    </source>
</reference>
<name>A0A9P6MNN3_9FUNG</name>
<proteinExistence type="inferred from homology"/>
<dbReference type="OrthoDB" id="19232at2759"/>
<comment type="caution">
    <text evidence="3">The sequence shown here is derived from an EMBL/GenBank/DDBJ whole genome shotgun (WGS) entry which is preliminary data.</text>
</comment>
<protein>
    <submittedName>
        <fullName evidence="3">Plasma membrane localization protein</fullName>
    </submittedName>
</protein>
<evidence type="ECO:0000256" key="2">
    <source>
        <dbReference type="SAM" id="MobiDB-lite"/>
    </source>
</evidence>
<dbReference type="Proteomes" id="UP000703661">
    <property type="component" value="Unassembled WGS sequence"/>
</dbReference>
<comment type="similarity">
    <text evidence="1">Belongs to the EFR3 family.</text>
</comment>
<dbReference type="AlphaFoldDB" id="A0A9P6MNN3"/>
<gene>
    <name evidence="3" type="primary">EFR3_1</name>
    <name evidence="3" type="ORF">BGZ80_003258</name>
</gene>
<dbReference type="InterPro" id="IPR039786">
    <property type="entry name" value="EFR3"/>
</dbReference>
<feature type="compositionally biased region" description="Low complexity" evidence="2">
    <location>
        <begin position="1"/>
        <end position="32"/>
    </location>
</feature>
<evidence type="ECO:0000313" key="3">
    <source>
        <dbReference type="EMBL" id="KAG0008605.1"/>
    </source>
</evidence>
<dbReference type="InterPro" id="IPR049150">
    <property type="entry name" value="EFR3_HEAT-like_rpt"/>
</dbReference>